<sequence>MFQQIQPGLQDNRNQKHNELTLLHVHHAINTSLACFAGALLIQKEYVNKGKNLQGVFQKMALYFTSLPGSEMCNPKN</sequence>
<dbReference type="AlphaFoldDB" id="A0A0V1IFE2"/>
<dbReference type="Proteomes" id="UP000054805">
    <property type="component" value="Unassembled WGS sequence"/>
</dbReference>
<name>A0A0V1IFE2_TRIPS</name>
<evidence type="ECO:0000313" key="2">
    <source>
        <dbReference type="Proteomes" id="UP000054805"/>
    </source>
</evidence>
<dbReference type="EMBL" id="JYDS01000223">
    <property type="protein sequence ID" value="KRZ20933.1"/>
    <property type="molecule type" value="Genomic_DNA"/>
</dbReference>
<organism evidence="1 2">
    <name type="scientific">Trichinella pseudospiralis</name>
    <name type="common">Parasitic roundworm</name>
    <dbReference type="NCBI Taxonomy" id="6337"/>
    <lineage>
        <taxon>Eukaryota</taxon>
        <taxon>Metazoa</taxon>
        <taxon>Ecdysozoa</taxon>
        <taxon>Nematoda</taxon>
        <taxon>Enoplea</taxon>
        <taxon>Dorylaimia</taxon>
        <taxon>Trichinellida</taxon>
        <taxon>Trichinellidae</taxon>
        <taxon>Trichinella</taxon>
    </lineage>
</organism>
<reference evidence="1 2" key="1">
    <citation type="submission" date="2015-01" db="EMBL/GenBank/DDBJ databases">
        <title>Evolution of Trichinella species and genotypes.</title>
        <authorList>
            <person name="Korhonen P.K."/>
            <person name="Edoardo P."/>
            <person name="Giuseppe L.R."/>
            <person name="Gasser R.B."/>
        </authorList>
    </citation>
    <scope>NUCLEOTIDE SEQUENCE [LARGE SCALE GENOMIC DNA]</scope>
    <source>
        <strain evidence="1">ISS588</strain>
    </source>
</reference>
<proteinExistence type="predicted"/>
<comment type="caution">
    <text evidence="1">The sequence shown here is derived from an EMBL/GenBank/DDBJ whole genome shotgun (WGS) entry which is preliminary data.</text>
</comment>
<gene>
    <name evidence="1" type="ORF">T4B_12884</name>
</gene>
<accession>A0A0V1IFE2</accession>
<evidence type="ECO:0000313" key="1">
    <source>
        <dbReference type="EMBL" id="KRZ20933.1"/>
    </source>
</evidence>
<keyword evidence="2" id="KW-1185">Reference proteome</keyword>
<protein>
    <submittedName>
        <fullName evidence="1">Uncharacterized protein</fullName>
    </submittedName>
</protein>